<dbReference type="Proteomes" id="UP000231371">
    <property type="component" value="Unassembled WGS sequence"/>
</dbReference>
<reference evidence="1 2" key="1">
    <citation type="submission" date="2017-09" db="EMBL/GenBank/DDBJ databases">
        <title>Depth-based differentiation of microbial function through sediment-hosted aquifers and enrichment of novel symbionts in the deep terrestrial subsurface.</title>
        <authorList>
            <person name="Probst A.J."/>
            <person name="Ladd B."/>
            <person name="Jarett J.K."/>
            <person name="Geller-Mcgrath D.E."/>
            <person name="Sieber C.M."/>
            <person name="Emerson J.B."/>
            <person name="Anantharaman K."/>
            <person name="Thomas B.C."/>
            <person name="Malmstrom R."/>
            <person name="Stieglmeier M."/>
            <person name="Klingl A."/>
            <person name="Woyke T."/>
            <person name="Ryan C.M."/>
            <person name="Banfield J.F."/>
        </authorList>
    </citation>
    <scope>NUCLEOTIDE SEQUENCE [LARGE SCALE GENOMIC DNA]</scope>
    <source>
        <strain evidence="1">CG11_big_fil_rev_8_21_14_0_20_40_12</strain>
    </source>
</reference>
<proteinExistence type="predicted"/>
<protein>
    <submittedName>
        <fullName evidence="1">Uncharacterized protein</fullName>
    </submittedName>
</protein>
<sequence>MDNLQTIEDFSKRLLPLTYFRRNAGKVMAKLPKAGTFILTKDGKPVAKLSTIGENVYGGDIEENIKKLKKLAGGFRLGKGLTPSKINKIIDESYAKNLLRQQCSGLL</sequence>
<gene>
    <name evidence="1" type="ORF">COV89_00945</name>
</gene>
<evidence type="ECO:0000313" key="2">
    <source>
        <dbReference type="Proteomes" id="UP000231371"/>
    </source>
</evidence>
<evidence type="ECO:0000313" key="1">
    <source>
        <dbReference type="EMBL" id="PIQ70353.1"/>
    </source>
</evidence>
<organism evidence="1 2">
    <name type="scientific">Candidatus Shapirobacteria bacterium CG11_big_fil_rev_8_21_14_0_20_40_12</name>
    <dbReference type="NCBI Taxonomy" id="1974889"/>
    <lineage>
        <taxon>Bacteria</taxon>
        <taxon>Candidatus Shapironibacteriota</taxon>
    </lineage>
</organism>
<dbReference type="AlphaFoldDB" id="A0A2H0KIG9"/>
<name>A0A2H0KIG9_9BACT</name>
<accession>A0A2H0KIG9</accession>
<dbReference type="EMBL" id="PCVI01000016">
    <property type="protein sequence ID" value="PIQ70353.1"/>
    <property type="molecule type" value="Genomic_DNA"/>
</dbReference>
<comment type="caution">
    <text evidence="1">The sequence shown here is derived from an EMBL/GenBank/DDBJ whole genome shotgun (WGS) entry which is preliminary data.</text>
</comment>